<dbReference type="AlphaFoldDB" id="K6YCN4"/>
<accession>K6YCN4</accession>
<evidence type="ECO:0000313" key="3">
    <source>
        <dbReference type="Proteomes" id="UP000006334"/>
    </source>
</evidence>
<dbReference type="InterPro" id="IPR007410">
    <property type="entry name" value="LpqE-like"/>
</dbReference>
<evidence type="ECO:0000313" key="2">
    <source>
        <dbReference type="EMBL" id="GAC15952.1"/>
    </source>
</evidence>
<comment type="caution">
    <text evidence="2">The sequence shown here is derived from an EMBL/GenBank/DDBJ whole genome shotgun (WGS) entry which is preliminary data.</text>
</comment>
<dbReference type="InterPro" id="IPR036182">
    <property type="entry name" value="PCuAC_sf"/>
</dbReference>
<gene>
    <name evidence="2" type="ORF">GLIP_3338</name>
</gene>
<dbReference type="STRING" id="1127673.GLIP_3338"/>
<dbReference type="PANTHER" id="PTHR36302">
    <property type="entry name" value="BLR7088 PROTEIN"/>
    <property type="match status" value="1"/>
</dbReference>
<dbReference type="Proteomes" id="UP000006334">
    <property type="component" value="Unassembled WGS sequence"/>
</dbReference>
<name>K6YCN4_9ALTE</name>
<dbReference type="eggNOG" id="COG2847">
    <property type="taxonomic scope" value="Bacteria"/>
</dbReference>
<feature type="signal peptide" evidence="1">
    <location>
        <begin position="1"/>
        <end position="24"/>
    </location>
</feature>
<evidence type="ECO:0000256" key="1">
    <source>
        <dbReference type="SAM" id="SignalP"/>
    </source>
</evidence>
<keyword evidence="3" id="KW-1185">Reference proteome</keyword>
<evidence type="ECO:0008006" key="4">
    <source>
        <dbReference type="Google" id="ProtNLM"/>
    </source>
</evidence>
<sequence length="152" mass="16910">MFFIKRNSWMIFLVLACISFSSFANLKITDATVRLLPPSVPNTSAYFKIQNTTDQNMVLVSANTEIAQRAELHAHVMQNGMMSMKQQNEVVVPAGETISFQPGGLHVMIFGLKKPLQEGQIVSITLVTKDQKNILVDAKVTMPGKEKSHSHH</sequence>
<feature type="chain" id="PRO_5003897374" description="Copper chaperone PCu(A)C" evidence="1">
    <location>
        <begin position="25"/>
        <end position="152"/>
    </location>
</feature>
<dbReference type="SUPFAM" id="SSF110087">
    <property type="entry name" value="DR1885-like metal-binding protein"/>
    <property type="match status" value="1"/>
</dbReference>
<organism evidence="2 3">
    <name type="scientific">Aliiglaciecola lipolytica E3</name>
    <dbReference type="NCBI Taxonomy" id="1127673"/>
    <lineage>
        <taxon>Bacteria</taxon>
        <taxon>Pseudomonadati</taxon>
        <taxon>Pseudomonadota</taxon>
        <taxon>Gammaproteobacteria</taxon>
        <taxon>Alteromonadales</taxon>
        <taxon>Alteromonadaceae</taxon>
        <taxon>Aliiglaciecola</taxon>
    </lineage>
</organism>
<dbReference type="PANTHER" id="PTHR36302:SF1">
    <property type="entry name" value="COPPER CHAPERONE PCU(A)C"/>
    <property type="match status" value="1"/>
</dbReference>
<reference evidence="2 3" key="1">
    <citation type="journal article" date="2017" name="Antonie Van Leeuwenhoek">
        <title>Rhizobium rhizosphaerae sp. nov., a novel species isolated from rice rhizosphere.</title>
        <authorList>
            <person name="Zhao J.J."/>
            <person name="Zhang J."/>
            <person name="Zhang R.J."/>
            <person name="Zhang C.W."/>
            <person name="Yin H.Q."/>
            <person name="Zhang X.X."/>
        </authorList>
    </citation>
    <scope>NUCLEOTIDE SEQUENCE [LARGE SCALE GENOMIC DNA]</scope>
    <source>
        <strain evidence="2 3">E3</strain>
    </source>
</reference>
<dbReference type="Pfam" id="PF04314">
    <property type="entry name" value="PCuAC"/>
    <property type="match status" value="1"/>
</dbReference>
<dbReference type="PROSITE" id="PS51257">
    <property type="entry name" value="PROKAR_LIPOPROTEIN"/>
    <property type="match status" value="1"/>
</dbReference>
<dbReference type="Gene3D" id="2.60.40.1890">
    <property type="entry name" value="PCu(A)C copper chaperone"/>
    <property type="match status" value="1"/>
</dbReference>
<dbReference type="InterPro" id="IPR058248">
    <property type="entry name" value="Lxx211020-like"/>
</dbReference>
<proteinExistence type="predicted"/>
<keyword evidence="1" id="KW-0732">Signal</keyword>
<protein>
    <recommendedName>
        <fullName evidence="4">Copper chaperone PCu(A)C</fullName>
    </recommendedName>
</protein>
<dbReference type="RefSeq" id="WP_008845756.1">
    <property type="nucleotide sequence ID" value="NZ_BAEN01000065.1"/>
</dbReference>
<dbReference type="EMBL" id="BAEN01000065">
    <property type="protein sequence ID" value="GAC15952.1"/>
    <property type="molecule type" value="Genomic_DNA"/>
</dbReference>